<evidence type="ECO:0000259" key="2">
    <source>
        <dbReference type="Pfam" id="PF20429"/>
    </source>
</evidence>
<dbReference type="InterPro" id="IPR046760">
    <property type="entry name" value="Tab2-like_N"/>
</dbReference>
<feature type="domain" description="RNA-binding protein Tab2-like N-terminal" evidence="1">
    <location>
        <begin position="144"/>
        <end position="250"/>
    </location>
</feature>
<dbReference type="PANTHER" id="PTHR34556">
    <property type="match status" value="1"/>
</dbReference>
<name>A0A7S4RR23_9DINO</name>
<dbReference type="Pfam" id="PF20429">
    <property type="entry name" value="Tab2-like_C"/>
    <property type="match status" value="1"/>
</dbReference>
<proteinExistence type="predicted"/>
<organism evidence="3">
    <name type="scientific">Alexandrium monilatum</name>
    <dbReference type="NCBI Taxonomy" id="311494"/>
    <lineage>
        <taxon>Eukaryota</taxon>
        <taxon>Sar</taxon>
        <taxon>Alveolata</taxon>
        <taxon>Dinophyceae</taxon>
        <taxon>Gonyaulacales</taxon>
        <taxon>Pyrocystaceae</taxon>
        <taxon>Alexandrium</taxon>
    </lineage>
</organism>
<dbReference type="InterPro" id="IPR046761">
    <property type="entry name" value="Tab2-like_C"/>
</dbReference>
<protein>
    <submittedName>
        <fullName evidence="3">Uncharacterized protein</fullName>
    </submittedName>
</protein>
<gene>
    <name evidence="3" type="ORF">AMON00008_LOCUS39345</name>
</gene>
<dbReference type="Pfam" id="PF06485">
    <property type="entry name" value="Tab2-like_N"/>
    <property type="match status" value="1"/>
</dbReference>
<accession>A0A7S4RR23</accession>
<reference evidence="3" key="1">
    <citation type="submission" date="2021-01" db="EMBL/GenBank/DDBJ databases">
        <authorList>
            <person name="Corre E."/>
            <person name="Pelletier E."/>
            <person name="Niang G."/>
            <person name="Scheremetjew M."/>
            <person name="Finn R."/>
            <person name="Kale V."/>
            <person name="Holt S."/>
            <person name="Cochrane G."/>
            <person name="Meng A."/>
            <person name="Brown T."/>
            <person name="Cohen L."/>
        </authorList>
    </citation>
    <scope>NUCLEOTIDE SEQUENCE</scope>
    <source>
        <strain evidence="3">CCMP3105</strain>
    </source>
</reference>
<dbReference type="PANTHER" id="PTHR34556:SF2">
    <property type="entry name" value="PROTEIN TAB2 HOMOLOG, CHLOROPLASTIC"/>
    <property type="match status" value="1"/>
</dbReference>
<dbReference type="AlphaFoldDB" id="A0A7S4RR23"/>
<feature type="domain" description="RNA-binding protein Tab2/Atab2 C-terminal" evidence="2">
    <location>
        <begin position="280"/>
        <end position="407"/>
    </location>
</feature>
<sequence>MACLRSVPKHTFMLCSALVAASLRWGPPGLSFVTQRGPDAAQGRRGNLRRAAGARQSAWQDEEASSARAASLGPLCGAGALAAGLAACARSQRRRAQAATTREPGTRGLVPCRAATSADTEKPVKKKEKTFQEDVDWSQVSTEWEVDCFSRPVMQDGKKMWELMVTDTNAVYRRVAQMKPTRVNSVVVQKLLAIFIEESKVKPRVIRFYRKVMKNMLTVALNTVKDTTKYMEGVKIVPSRNCHMLRTWLAWREREVYPKMEGYMQTPARRAGSVQASMVQMSYEPLPDRLRISRYAISAIPLGALARMKPGQLPGKLCRIPPGFSDNAMVHGVVILTTRAQVMCSLLKTMELAAMRVNLETNELLMDMGIDSTYQVNKVPTEDREGCLQFERAKRELAGLHFVAVHNPVTGGEPNLPIEADDMGPGEGCISGLWLCIDYHPVDNQ</sequence>
<evidence type="ECO:0000259" key="1">
    <source>
        <dbReference type="Pfam" id="PF06485"/>
    </source>
</evidence>
<evidence type="ECO:0000313" key="3">
    <source>
        <dbReference type="EMBL" id="CAE4622625.1"/>
    </source>
</evidence>
<dbReference type="GO" id="GO:0003723">
    <property type="term" value="F:RNA binding"/>
    <property type="evidence" value="ECO:0007669"/>
    <property type="project" value="InterPro"/>
</dbReference>
<dbReference type="InterPro" id="IPR009472">
    <property type="entry name" value="Tab2-like"/>
</dbReference>
<dbReference type="EMBL" id="HBNR01055943">
    <property type="protein sequence ID" value="CAE4622625.1"/>
    <property type="molecule type" value="Transcribed_RNA"/>
</dbReference>